<sequence>MTDELTPKPYAVEIAVNAGRDRVWEAVTQPALLRRWFGWDYDGLDAEIRHIFVEEATLRAPERMGWADGSYLEVTGDDDHAVVRAVREGRHAGDPDRYDAIEEGWRSFLIQLRHLLQEKPQGVRRTVYLTGTATGRQALALAGGPTTRAGRRVAWLVDGDGHLVVIAGRQDLGCAEAGHMEIVISTYGLDGAAFDVVLKRWSERWTPLAGEARITTAGDPAP</sequence>
<protein>
    <submittedName>
        <fullName evidence="1">Activator of HSP90 ATPase</fullName>
    </submittedName>
</protein>
<dbReference type="Gene3D" id="3.30.530.20">
    <property type="match status" value="1"/>
</dbReference>
<comment type="caution">
    <text evidence="1">The sequence shown here is derived from an EMBL/GenBank/DDBJ whole genome shotgun (WGS) entry which is preliminary data.</text>
</comment>
<dbReference type="Proteomes" id="UP000182486">
    <property type="component" value="Unassembled WGS sequence"/>
</dbReference>
<reference evidence="1 2" key="1">
    <citation type="submission" date="2016-09" db="EMBL/GenBank/DDBJ databases">
        <title>Couchioplanes caeruleus draft genome sequence.</title>
        <authorList>
            <person name="Sheehan J."/>
            <person name="Caffrey P."/>
        </authorList>
    </citation>
    <scope>NUCLEOTIDE SEQUENCE [LARGE SCALE GENOMIC DNA]</scope>
    <source>
        <strain evidence="1 2">DSM 43634</strain>
    </source>
</reference>
<proteinExistence type="predicted"/>
<name>A0A1K0GIE9_9ACTN</name>
<dbReference type="EMBL" id="MEIA01000463">
    <property type="protein sequence ID" value="OJF10700.1"/>
    <property type="molecule type" value="Genomic_DNA"/>
</dbReference>
<dbReference type="RefSeq" id="WP_071808799.1">
    <property type="nucleotide sequence ID" value="NZ_MEIA01000463.1"/>
</dbReference>
<dbReference type="AlphaFoldDB" id="A0A1K0GIE9"/>
<evidence type="ECO:0000313" key="2">
    <source>
        <dbReference type="Proteomes" id="UP000182486"/>
    </source>
</evidence>
<keyword evidence="2" id="KW-1185">Reference proteome</keyword>
<gene>
    <name evidence="1" type="ORF">BG844_30595</name>
</gene>
<evidence type="ECO:0000313" key="1">
    <source>
        <dbReference type="EMBL" id="OJF10700.1"/>
    </source>
</evidence>
<accession>A0A1K0GIE9</accession>
<dbReference type="InterPro" id="IPR023393">
    <property type="entry name" value="START-like_dom_sf"/>
</dbReference>
<organism evidence="1 2">
    <name type="scientific">Couchioplanes caeruleus subsp. caeruleus</name>
    <dbReference type="NCBI Taxonomy" id="56427"/>
    <lineage>
        <taxon>Bacteria</taxon>
        <taxon>Bacillati</taxon>
        <taxon>Actinomycetota</taxon>
        <taxon>Actinomycetes</taxon>
        <taxon>Micromonosporales</taxon>
        <taxon>Micromonosporaceae</taxon>
        <taxon>Couchioplanes</taxon>
    </lineage>
</organism>
<dbReference type="SUPFAM" id="SSF55961">
    <property type="entry name" value="Bet v1-like"/>
    <property type="match status" value="1"/>
</dbReference>